<dbReference type="SUPFAM" id="SSF50494">
    <property type="entry name" value="Trypsin-like serine proteases"/>
    <property type="match status" value="1"/>
</dbReference>
<gene>
    <name evidence="4" type="ORF">MEDL_61851</name>
</gene>
<dbReference type="InterPro" id="IPR001254">
    <property type="entry name" value="Trypsin_dom"/>
</dbReference>
<evidence type="ECO:0000313" key="4">
    <source>
        <dbReference type="EMBL" id="CAG2250112.1"/>
    </source>
</evidence>
<dbReference type="Pfam" id="PF00089">
    <property type="entry name" value="Trypsin"/>
    <property type="match status" value="1"/>
</dbReference>
<evidence type="ECO:0000259" key="3">
    <source>
        <dbReference type="PROSITE" id="PS50240"/>
    </source>
</evidence>
<dbReference type="GO" id="GO:0006508">
    <property type="term" value="P:proteolysis"/>
    <property type="evidence" value="ECO:0007669"/>
    <property type="project" value="InterPro"/>
</dbReference>
<evidence type="ECO:0000256" key="2">
    <source>
        <dbReference type="ARBA" id="ARBA00024195"/>
    </source>
</evidence>
<keyword evidence="1" id="KW-1015">Disulfide bond</keyword>
<protein>
    <recommendedName>
        <fullName evidence="3">Peptidase S1 domain-containing protein</fullName>
    </recommendedName>
</protein>
<dbReference type="GO" id="GO:0004252">
    <property type="term" value="F:serine-type endopeptidase activity"/>
    <property type="evidence" value="ECO:0007669"/>
    <property type="project" value="InterPro"/>
</dbReference>
<name>A0A8S3UX16_MYTED</name>
<evidence type="ECO:0000313" key="5">
    <source>
        <dbReference type="Proteomes" id="UP000683360"/>
    </source>
</evidence>
<keyword evidence="5" id="KW-1185">Reference proteome</keyword>
<dbReference type="PANTHER" id="PTHR24256">
    <property type="entry name" value="TRYPTASE-RELATED"/>
    <property type="match status" value="1"/>
</dbReference>
<dbReference type="Proteomes" id="UP000683360">
    <property type="component" value="Unassembled WGS sequence"/>
</dbReference>
<reference evidence="4" key="1">
    <citation type="submission" date="2021-03" db="EMBL/GenBank/DDBJ databases">
        <authorList>
            <person name="Bekaert M."/>
        </authorList>
    </citation>
    <scope>NUCLEOTIDE SEQUENCE</scope>
</reference>
<comment type="similarity">
    <text evidence="2">Belongs to the peptidase S1 family. CLIP subfamily.</text>
</comment>
<dbReference type="InterPro" id="IPR043504">
    <property type="entry name" value="Peptidase_S1_PA_chymotrypsin"/>
</dbReference>
<proteinExistence type="inferred from homology"/>
<comment type="caution">
    <text evidence="4">The sequence shown here is derived from an EMBL/GenBank/DDBJ whole genome shotgun (WGS) entry which is preliminary data.</text>
</comment>
<dbReference type="PROSITE" id="PS50240">
    <property type="entry name" value="TRYPSIN_DOM"/>
    <property type="match status" value="1"/>
</dbReference>
<dbReference type="EMBL" id="CAJPWZ010003036">
    <property type="protein sequence ID" value="CAG2250112.1"/>
    <property type="molecule type" value="Genomic_DNA"/>
</dbReference>
<dbReference type="Gene3D" id="2.40.10.10">
    <property type="entry name" value="Trypsin-like serine proteases"/>
    <property type="match status" value="2"/>
</dbReference>
<dbReference type="InterPro" id="IPR009003">
    <property type="entry name" value="Peptidase_S1_PA"/>
</dbReference>
<dbReference type="OrthoDB" id="6071837at2759"/>
<organism evidence="4 5">
    <name type="scientific">Mytilus edulis</name>
    <name type="common">Blue mussel</name>
    <dbReference type="NCBI Taxonomy" id="6550"/>
    <lineage>
        <taxon>Eukaryota</taxon>
        <taxon>Metazoa</taxon>
        <taxon>Spiralia</taxon>
        <taxon>Lophotrochozoa</taxon>
        <taxon>Mollusca</taxon>
        <taxon>Bivalvia</taxon>
        <taxon>Autobranchia</taxon>
        <taxon>Pteriomorphia</taxon>
        <taxon>Mytilida</taxon>
        <taxon>Mytiloidea</taxon>
        <taxon>Mytilidae</taxon>
        <taxon>Mytilinae</taxon>
        <taxon>Mytilus</taxon>
    </lineage>
</organism>
<evidence type="ECO:0000256" key="1">
    <source>
        <dbReference type="ARBA" id="ARBA00023157"/>
    </source>
</evidence>
<dbReference type="AlphaFoldDB" id="A0A8S3UX16"/>
<sequence length="225" mass="25888">MPDKTTQIVGGKDGDIEDFPFMADIQRRDSRNEPWYLWGTAVILSKRWLVTSATSIRGKLKHLRIRAGFDDISARNKQIRTIRRAVRHPRFGMDETVQYDNNIAVIKLRTPLKFGPKCKSISYTTIKGIRGLKNCQISGWGYIDRNNYKNKRQALSNGDAGGPLTCKRRGKRVLIGVFSWLYDYCHAEKPFAYSSLAYYTTFIEKVTGIKGTPSKYSKYGMYEEY</sequence>
<dbReference type="InterPro" id="IPR051487">
    <property type="entry name" value="Ser/Thr_Proteases_Immune/Dev"/>
</dbReference>
<accession>A0A8S3UX16</accession>
<feature type="domain" description="Peptidase S1" evidence="3">
    <location>
        <begin position="8"/>
        <end position="208"/>
    </location>
</feature>
<dbReference type="SMART" id="SM00020">
    <property type="entry name" value="Tryp_SPc"/>
    <property type="match status" value="1"/>
</dbReference>